<dbReference type="GO" id="GO:0005794">
    <property type="term" value="C:Golgi apparatus"/>
    <property type="evidence" value="ECO:0007669"/>
    <property type="project" value="TreeGrafter"/>
</dbReference>
<organism evidence="6 7">
    <name type="scientific">Peronospora effusa</name>
    <dbReference type="NCBI Taxonomy" id="542832"/>
    <lineage>
        <taxon>Eukaryota</taxon>
        <taxon>Sar</taxon>
        <taxon>Stramenopiles</taxon>
        <taxon>Oomycota</taxon>
        <taxon>Peronosporomycetes</taxon>
        <taxon>Peronosporales</taxon>
        <taxon>Peronosporaceae</taxon>
        <taxon>Peronospora</taxon>
    </lineage>
</organism>
<comment type="caution">
    <text evidence="6">The sequence shown here is derived from an EMBL/GenBank/DDBJ whole genome shotgun (WGS) entry which is preliminary data.</text>
</comment>
<keyword evidence="4" id="KW-1133">Transmembrane helix</keyword>
<keyword evidence="5" id="KW-0472">Membrane</keyword>
<keyword evidence="3" id="KW-0735">Signal-anchor</keyword>
<evidence type="ECO:0000313" key="6">
    <source>
        <dbReference type="EMBL" id="RMX65271.1"/>
    </source>
</evidence>
<evidence type="ECO:0000256" key="2">
    <source>
        <dbReference type="ARBA" id="ARBA00022692"/>
    </source>
</evidence>
<dbReference type="EMBL" id="QLLG01000257">
    <property type="protein sequence ID" value="RMX65271.1"/>
    <property type="molecule type" value="Genomic_DNA"/>
</dbReference>
<dbReference type="STRING" id="542832.A0A3M6VGX9"/>
<dbReference type="PANTHER" id="PTHR31392">
    <property type="entry name" value="ALPHA-1,3-MANNOSYLTRANSFERASE MNN1-RELATED"/>
    <property type="match status" value="1"/>
</dbReference>
<evidence type="ECO:0000313" key="7">
    <source>
        <dbReference type="Proteomes" id="UP000282087"/>
    </source>
</evidence>
<evidence type="ECO:0000256" key="1">
    <source>
        <dbReference type="ARBA" id="ARBA00004606"/>
    </source>
</evidence>
<keyword evidence="7" id="KW-1185">Reference proteome</keyword>
<keyword evidence="2" id="KW-0812">Transmembrane</keyword>
<sequence>MHTWFSFVKWQPRATVILASIFLLNDVGRLPSYGDKEHYFVANPVSFSDFVTCSAGDFFRNHGATKLIVCGSATHDYSEKFEGTFTHEVSLLYMNTDHVMKYKPKKSSMYHSAERPCVRFLFRYIRRLEAANDMLLQRLKAI</sequence>
<dbReference type="VEuPathDB" id="FungiDB:DD237_002123"/>
<dbReference type="PANTHER" id="PTHR31392:SF1">
    <property type="entry name" value="ALPHA-1,3-MANNOSYLTRANSFERASE MNN1-RELATED"/>
    <property type="match status" value="1"/>
</dbReference>
<evidence type="ECO:0000256" key="5">
    <source>
        <dbReference type="ARBA" id="ARBA00023136"/>
    </source>
</evidence>
<dbReference type="GO" id="GO:0006493">
    <property type="term" value="P:protein O-linked glycosylation"/>
    <property type="evidence" value="ECO:0007669"/>
    <property type="project" value="TreeGrafter"/>
</dbReference>
<protein>
    <submittedName>
        <fullName evidence="6">Uncharacterized protein</fullName>
    </submittedName>
</protein>
<dbReference type="GO" id="GO:0000033">
    <property type="term" value="F:alpha-1,3-mannosyltransferase activity"/>
    <property type="evidence" value="ECO:0007669"/>
    <property type="project" value="TreeGrafter"/>
</dbReference>
<comment type="subcellular location">
    <subcellularLocation>
        <location evidence="1">Membrane</location>
        <topology evidence="1">Single-pass type II membrane protein</topology>
    </subcellularLocation>
</comment>
<reference evidence="6 7" key="1">
    <citation type="submission" date="2018-06" db="EMBL/GenBank/DDBJ databases">
        <title>Comparative genomics of downy mildews reveals potential adaptations to biotrophy.</title>
        <authorList>
            <person name="Fletcher K."/>
            <person name="Klosterman S.J."/>
            <person name="Derevnina L."/>
            <person name="Martin F."/>
            <person name="Koike S."/>
            <person name="Reyes Chin-Wo S."/>
            <person name="Mou B."/>
            <person name="Michelmore R."/>
        </authorList>
    </citation>
    <scope>NUCLEOTIDE SEQUENCE [LARGE SCALE GENOMIC DNA]</scope>
    <source>
        <strain evidence="6 7">R14</strain>
    </source>
</reference>
<dbReference type="Proteomes" id="UP000282087">
    <property type="component" value="Unassembled WGS sequence"/>
</dbReference>
<dbReference type="GO" id="GO:0016020">
    <property type="term" value="C:membrane"/>
    <property type="evidence" value="ECO:0007669"/>
    <property type="project" value="UniProtKB-SubCell"/>
</dbReference>
<accession>A0A3M6VGX9</accession>
<name>A0A3M6VGX9_9STRA</name>
<evidence type="ECO:0000256" key="3">
    <source>
        <dbReference type="ARBA" id="ARBA00022968"/>
    </source>
</evidence>
<gene>
    <name evidence="6" type="ORF">DD238_005698</name>
</gene>
<evidence type="ECO:0000256" key="4">
    <source>
        <dbReference type="ARBA" id="ARBA00022989"/>
    </source>
</evidence>
<proteinExistence type="predicted"/>
<dbReference type="AlphaFoldDB" id="A0A3M6VGX9"/>